<evidence type="ECO:0000313" key="1">
    <source>
        <dbReference type="EMBL" id="KAH3839085.1"/>
    </source>
</evidence>
<name>A0A9D4QQY8_DREPO</name>
<organism evidence="1 2">
    <name type="scientific">Dreissena polymorpha</name>
    <name type="common">Zebra mussel</name>
    <name type="synonym">Mytilus polymorpha</name>
    <dbReference type="NCBI Taxonomy" id="45954"/>
    <lineage>
        <taxon>Eukaryota</taxon>
        <taxon>Metazoa</taxon>
        <taxon>Spiralia</taxon>
        <taxon>Lophotrochozoa</taxon>
        <taxon>Mollusca</taxon>
        <taxon>Bivalvia</taxon>
        <taxon>Autobranchia</taxon>
        <taxon>Heteroconchia</taxon>
        <taxon>Euheterodonta</taxon>
        <taxon>Imparidentia</taxon>
        <taxon>Neoheterodontei</taxon>
        <taxon>Myida</taxon>
        <taxon>Dreissenoidea</taxon>
        <taxon>Dreissenidae</taxon>
        <taxon>Dreissena</taxon>
    </lineage>
</organism>
<protein>
    <submittedName>
        <fullName evidence="1">Uncharacterized protein</fullName>
    </submittedName>
</protein>
<sequence>MLLLATGRNGRVICDCTKGADQPNQFGNRGVSSFTSNHASSVSSMHCSRLESPSLSISASETV</sequence>
<dbReference type="AlphaFoldDB" id="A0A9D4QQY8"/>
<evidence type="ECO:0000313" key="2">
    <source>
        <dbReference type="Proteomes" id="UP000828390"/>
    </source>
</evidence>
<reference evidence="1" key="2">
    <citation type="submission" date="2020-11" db="EMBL/GenBank/DDBJ databases">
        <authorList>
            <person name="McCartney M.A."/>
            <person name="Auch B."/>
            <person name="Kono T."/>
            <person name="Mallez S."/>
            <person name="Becker A."/>
            <person name="Gohl D.M."/>
            <person name="Silverstein K.A.T."/>
            <person name="Koren S."/>
            <person name="Bechman K.B."/>
            <person name="Herman A."/>
            <person name="Abrahante J.E."/>
            <person name="Garbe J."/>
        </authorList>
    </citation>
    <scope>NUCLEOTIDE SEQUENCE</scope>
    <source>
        <strain evidence="1">Duluth1</strain>
        <tissue evidence="1">Whole animal</tissue>
    </source>
</reference>
<keyword evidence="2" id="KW-1185">Reference proteome</keyword>
<comment type="caution">
    <text evidence="1">The sequence shown here is derived from an EMBL/GenBank/DDBJ whole genome shotgun (WGS) entry which is preliminary data.</text>
</comment>
<dbReference type="Proteomes" id="UP000828390">
    <property type="component" value="Unassembled WGS sequence"/>
</dbReference>
<reference evidence="1" key="1">
    <citation type="journal article" date="2019" name="bioRxiv">
        <title>The Genome of the Zebra Mussel, Dreissena polymorpha: A Resource for Invasive Species Research.</title>
        <authorList>
            <person name="McCartney M.A."/>
            <person name="Auch B."/>
            <person name="Kono T."/>
            <person name="Mallez S."/>
            <person name="Zhang Y."/>
            <person name="Obille A."/>
            <person name="Becker A."/>
            <person name="Abrahante J.E."/>
            <person name="Garbe J."/>
            <person name="Badalamenti J.P."/>
            <person name="Herman A."/>
            <person name="Mangelson H."/>
            <person name="Liachko I."/>
            <person name="Sullivan S."/>
            <person name="Sone E.D."/>
            <person name="Koren S."/>
            <person name="Silverstein K.A.T."/>
            <person name="Beckman K.B."/>
            <person name="Gohl D.M."/>
        </authorList>
    </citation>
    <scope>NUCLEOTIDE SEQUENCE</scope>
    <source>
        <strain evidence="1">Duluth1</strain>
        <tissue evidence="1">Whole animal</tissue>
    </source>
</reference>
<proteinExistence type="predicted"/>
<dbReference type="EMBL" id="JAIWYP010000004">
    <property type="protein sequence ID" value="KAH3839085.1"/>
    <property type="molecule type" value="Genomic_DNA"/>
</dbReference>
<gene>
    <name evidence="1" type="ORF">DPMN_112507</name>
</gene>
<accession>A0A9D4QQY8</accession>